<sequence length="172" mass="19040">MDKQKRMKIILGIFILILVIAVGINVYPQFFQTSPKGSQIQHVGQNPEVKKENTQVSNNIINPETLEKPNVPIGRADPFVPLISSENSSANLHGSSGSNINLPMIKINPFPPTLKLVGIMRVNDKMMAILENGQQTYTVKQGDIILGNIKVERIYLNSVVLTSSGQTRTYEL</sequence>
<evidence type="ECO:0000313" key="2">
    <source>
        <dbReference type="EMBL" id="AEE14210.1"/>
    </source>
</evidence>
<dbReference type="AlphaFoldDB" id="M1E6V9"/>
<keyword evidence="1" id="KW-0812">Transmembrane</keyword>
<reference evidence="2 3" key="1">
    <citation type="submission" date="2011-04" db="EMBL/GenBank/DDBJ databases">
        <title>The complete genome of Thermodesulfobium narugense DSM 14796.</title>
        <authorList>
            <consortium name="US DOE Joint Genome Institute (JGI-PGF)"/>
            <person name="Lucas S."/>
            <person name="Han J."/>
            <person name="Lapidus A."/>
            <person name="Bruce D."/>
            <person name="Goodwin L."/>
            <person name="Pitluck S."/>
            <person name="Peters L."/>
            <person name="Kyrpides N."/>
            <person name="Mavromatis K."/>
            <person name="Pagani I."/>
            <person name="Ivanova N."/>
            <person name="Ovchinnikova G."/>
            <person name="Zhang X."/>
            <person name="Saunders L."/>
            <person name="Detter J.C."/>
            <person name="Tapia R."/>
            <person name="Han C."/>
            <person name="Land M."/>
            <person name="Hauser L."/>
            <person name="Markowitz V."/>
            <person name="Cheng J.-F."/>
            <person name="Hugenholtz P."/>
            <person name="Woyke T."/>
            <person name="Wu D."/>
            <person name="Spring S."/>
            <person name="Schroeder M."/>
            <person name="Brambilla E."/>
            <person name="Klenk H.-P."/>
            <person name="Eisen J.A."/>
        </authorList>
    </citation>
    <scope>NUCLEOTIDE SEQUENCE [LARGE SCALE GENOMIC DNA]</scope>
    <source>
        <strain evidence="2 3">DSM 14796</strain>
    </source>
</reference>
<gene>
    <name evidence="2" type="ORF">Thena_0572</name>
</gene>
<keyword evidence="3" id="KW-1185">Reference proteome</keyword>
<evidence type="ECO:0000313" key="3">
    <source>
        <dbReference type="Proteomes" id="UP000011765"/>
    </source>
</evidence>
<dbReference type="HOGENOM" id="CLU_1554573_0_0_9"/>
<keyword evidence="1" id="KW-1133">Transmembrane helix</keyword>
<dbReference type="STRING" id="747365.Thena_0572"/>
<dbReference type="Gene3D" id="2.30.30.830">
    <property type="match status" value="1"/>
</dbReference>
<organism evidence="2 3">
    <name type="scientific">Thermodesulfobium narugense DSM 14796</name>
    <dbReference type="NCBI Taxonomy" id="747365"/>
    <lineage>
        <taxon>Bacteria</taxon>
        <taxon>Pseudomonadati</taxon>
        <taxon>Thermodesulfobiota</taxon>
        <taxon>Thermodesulfobiia</taxon>
        <taxon>Thermodesulfobiales</taxon>
        <taxon>Thermodesulfobiaceae</taxon>
        <taxon>Thermodesulfobium</taxon>
    </lineage>
</organism>
<proteinExistence type="predicted"/>
<dbReference type="OrthoDB" id="9826747at2"/>
<dbReference type="EMBL" id="CP002690">
    <property type="protein sequence ID" value="AEE14210.1"/>
    <property type="molecule type" value="Genomic_DNA"/>
</dbReference>
<dbReference type="RefSeq" id="WP_013755937.1">
    <property type="nucleotide sequence ID" value="NC_015499.1"/>
</dbReference>
<evidence type="ECO:0000256" key="1">
    <source>
        <dbReference type="SAM" id="Phobius"/>
    </source>
</evidence>
<keyword evidence="1" id="KW-0472">Membrane</keyword>
<protein>
    <recommendedName>
        <fullName evidence="4">Pilus assembly protein PilP</fullName>
    </recommendedName>
</protein>
<accession>M1E6V9</accession>
<feature type="transmembrane region" description="Helical" evidence="1">
    <location>
        <begin position="9"/>
        <end position="27"/>
    </location>
</feature>
<evidence type="ECO:0008006" key="4">
    <source>
        <dbReference type="Google" id="ProtNLM"/>
    </source>
</evidence>
<name>M1E6V9_9BACT</name>
<dbReference type="Proteomes" id="UP000011765">
    <property type="component" value="Chromosome"/>
</dbReference>
<dbReference type="KEGG" id="tnr:Thena_0572"/>